<sequence>MKKKLKRIELHCVVKVEGPHTQITPQIRKQQILAATGRVIGSDAKRHRFGHGCLSPKWRRFILSINALKKQKKKFHPISLKKNRKLLSSLFLRPQIWPWSGLGFQRASVVAPPRAAAKGTKSYLFGPFLKPVASRTQIQGRISSKMSLNLKNEEKTLVLSSSDATQVSVQVVNMTAKVANTRRWQKGSWPEGPKCNAPKVRVSLFLFENGLPG</sequence>
<evidence type="ECO:0000313" key="2">
    <source>
        <dbReference type="RefSeq" id="XP_040948261.1"/>
    </source>
</evidence>
<name>A0ABM3A082_GOSHI</name>
<gene>
    <name evidence="2" type="primary">LOC121216861</name>
</gene>
<dbReference type="Proteomes" id="UP000818029">
    <property type="component" value="Chromosome D05"/>
</dbReference>
<protein>
    <submittedName>
        <fullName evidence="2">Uncharacterized protein</fullName>
    </submittedName>
</protein>
<organism evidence="1 2">
    <name type="scientific">Gossypium hirsutum</name>
    <name type="common">Upland cotton</name>
    <name type="synonym">Gossypium mexicanum</name>
    <dbReference type="NCBI Taxonomy" id="3635"/>
    <lineage>
        <taxon>Eukaryota</taxon>
        <taxon>Viridiplantae</taxon>
        <taxon>Streptophyta</taxon>
        <taxon>Embryophyta</taxon>
        <taxon>Tracheophyta</taxon>
        <taxon>Spermatophyta</taxon>
        <taxon>Magnoliopsida</taxon>
        <taxon>eudicotyledons</taxon>
        <taxon>Gunneridae</taxon>
        <taxon>Pentapetalae</taxon>
        <taxon>rosids</taxon>
        <taxon>malvids</taxon>
        <taxon>Malvales</taxon>
        <taxon>Malvaceae</taxon>
        <taxon>Malvoideae</taxon>
        <taxon>Gossypium</taxon>
    </lineage>
</organism>
<keyword evidence="1" id="KW-1185">Reference proteome</keyword>
<reference evidence="2" key="2">
    <citation type="submission" date="2025-08" db="UniProtKB">
        <authorList>
            <consortium name="RefSeq"/>
        </authorList>
    </citation>
    <scope>IDENTIFICATION</scope>
</reference>
<dbReference type="RefSeq" id="XP_040948261.1">
    <property type="nucleotide sequence ID" value="XM_041092327.1"/>
</dbReference>
<accession>A0ABM3A082</accession>
<proteinExistence type="predicted"/>
<reference evidence="1" key="1">
    <citation type="journal article" date="2020" name="Nat. Genet.">
        <title>Genomic diversifications of five Gossypium allopolyploid species and their impact on cotton improvement.</title>
        <authorList>
            <person name="Chen Z.J."/>
            <person name="Sreedasyam A."/>
            <person name="Ando A."/>
            <person name="Song Q."/>
            <person name="De Santiago L.M."/>
            <person name="Hulse-Kemp A.M."/>
            <person name="Ding M."/>
            <person name="Ye W."/>
            <person name="Kirkbride R.C."/>
            <person name="Jenkins J."/>
            <person name="Plott C."/>
            <person name="Lovell J."/>
            <person name="Lin Y.M."/>
            <person name="Vaughn R."/>
            <person name="Liu B."/>
            <person name="Simpson S."/>
            <person name="Scheffler B.E."/>
            <person name="Wen L."/>
            <person name="Saski C.A."/>
            <person name="Grover C.E."/>
            <person name="Hu G."/>
            <person name="Conover J.L."/>
            <person name="Carlson J.W."/>
            <person name="Shu S."/>
            <person name="Boston L.B."/>
            <person name="Williams M."/>
            <person name="Peterson D.G."/>
            <person name="McGee K."/>
            <person name="Jones D.C."/>
            <person name="Wendel J.F."/>
            <person name="Stelly D.M."/>
            <person name="Grimwood J."/>
            <person name="Schmutz J."/>
        </authorList>
    </citation>
    <scope>NUCLEOTIDE SEQUENCE [LARGE SCALE GENOMIC DNA]</scope>
    <source>
        <strain evidence="1">cv. TM-1</strain>
    </source>
</reference>
<dbReference type="GeneID" id="121216861"/>
<evidence type="ECO:0000313" key="1">
    <source>
        <dbReference type="Proteomes" id="UP000818029"/>
    </source>
</evidence>